<keyword evidence="3" id="KW-1185">Reference proteome</keyword>
<feature type="region of interest" description="Disordered" evidence="1">
    <location>
        <begin position="1"/>
        <end position="62"/>
    </location>
</feature>
<organism evidence="2 3">
    <name type="scientific">Nocardia fusca</name>
    <dbReference type="NCBI Taxonomy" id="941183"/>
    <lineage>
        <taxon>Bacteria</taxon>
        <taxon>Bacillati</taxon>
        <taxon>Actinomycetota</taxon>
        <taxon>Actinomycetes</taxon>
        <taxon>Mycobacteriales</taxon>
        <taxon>Nocardiaceae</taxon>
        <taxon>Nocardia</taxon>
    </lineage>
</organism>
<evidence type="ECO:0000313" key="3">
    <source>
        <dbReference type="Proteomes" id="UP001551658"/>
    </source>
</evidence>
<name>A0ABV3F3C5_9NOCA</name>
<evidence type="ECO:0000256" key="1">
    <source>
        <dbReference type="SAM" id="MobiDB-lite"/>
    </source>
</evidence>
<feature type="compositionally biased region" description="Basic residues" evidence="1">
    <location>
        <begin position="45"/>
        <end position="54"/>
    </location>
</feature>
<feature type="compositionally biased region" description="Pro residues" evidence="1">
    <location>
        <begin position="1"/>
        <end position="13"/>
    </location>
</feature>
<dbReference type="EMBL" id="JBFAIH010000002">
    <property type="protein sequence ID" value="MEV0362209.1"/>
    <property type="molecule type" value="Genomic_DNA"/>
</dbReference>
<comment type="caution">
    <text evidence="2">The sequence shown here is derived from an EMBL/GenBank/DDBJ whole genome shotgun (WGS) entry which is preliminary data.</text>
</comment>
<accession>A0ABV3F3C5</accession>
<dbReference type="RefSeq" id="WP_357974310.1">
    <property type="nucleotide sequence ID" value="NZ_JBFAIH010000002.1"/>
</dbReference>
<protein>
    <submittedName>
        <fullName evidence="2">Uncharacterized protein</fullName>
    </submittedName>
</protein>
<reference evidence="2 3" key="1">
    <citation type="submission" date="2024-06" db="EMBL/GenBank/DDBJ databases">
        <title>The Natural Products Discovery Center: Release of the First 8490 Sequenced Strains for Exploring Actinobacteria Biosynthetic Diversity.</title>
        <authorList>
            <person name="Kalkreuter E."/>
            <person name="Kautsar S.A."/>
            <person name="Yang D."/>
            <person name="Bader C.D."/>
            <person name="Teijaro C.N."/>
            <person name="Fluegel L."/>
            <person name="Davis C.M."/>
            <person name="Simpson J.R."/>
            <person name="Lauterbach L."/>
            <person name="Steele A.D."/>
            <person name="Gui C."/>
            <person name="Meng S."/>
            <person name="Li G."/>
            <person name="Viehrig K."/>
            <person name="Ye F."/>
            <person name="Su P."/>
            <person name="Kiefer A.F."/>
            <person name="Nichols A."/>
            <person name="Cepeda A.J."/>
            <person name="Yan W."/>
            <person name="Fan B."/>
            <person name="Jiang Y."/>
            <person name="Adhikari A."/>
            <person name="Zheng C.-J."/>
            <person name="Schuster L."/>
            <person name="Cowan T.M."/>
            <person name="Smanski M.J."/>
            <person name="Chevrette M.G."/>
            <person name="De Carvalho L.P.S."/>
            <person name="Shen B."/>
        </authorList>
    </citation>
    <scope>NUCLEOTIDE SEQUENCE [LARGE SCALE GENOMIC DNA]</scope>
    <source>
        <strain evidence="2 3">NPDC050671</strain>
    </source>
</reference>
<gene>
    <name evidence="2" type="ORF">AB0H72_05850</name>
</gene>
<dbReference type="Proteomes" id="UP001551658">
    <property type="component" value="Unassembled WGS sequence"/>
</dbReference>
<sequence>MPPRTPIPTPPDSHPPDERPDLTGWRRRHARRSSNAARPIPSGKQYRRKQKHSKHQDPDARR</sequence>
<evidence type="ECO:0000313" key="2">
    <source>
        <dbReference type="EMBL" id="MEV0362209.1"/>
    </source>
</evidence>
<proteinExistence type="predicted"/>